<protein>
    <submittedName>
        <fullName evidence="2">Carbonic anhydrase</fullName>
    </submittedName>
</protein>
<organism evidence="1 2">
    <name type="scientific">Panagrolaimus sp. PS1159</name>
    <dbReference type="NCBI Taxonomy" id="55785"/>
    <lineage>
        <taxon>Eukaryota</taxon>
        <taxon>Metazoa</taxon>
        <taxon>Ecdysozoa</taxon>
        <taxon>Nematoda</taxon>
        <taxon>Chromadorea</taxon>
        <taxon>Rhabditida</taxon>
        <taxon>Tylenchina</taxon>
        <taxon>Panagrolaimomorpha</taxon>
        <taxon>Panagrolaimoidea</taxon>
        <taxon>Panagrolaimidae</taxon>
        <taxon>Panagrolaimus</taxon>
    </lineage>
</organism>
<dbReference type="Proteomes" id="UP000887580">
    <property type="component" value="Unplaced"/>
</dbReference>
<name>A0AC35EY73_9BILA</name>
<accession>A0AC35EY73</accession>
<evidence type="ECO:0000313" key="1">
    <source>
        <dbReference type="Proteomes" id="UP000887580"/>
    </source>
</evidence>
<dbReference type="WBParaSite" id="PS1159_v2.g11932.t1">
    <property type="protein sequence ID" value="PS1159_v2.g11932.t1"/>
    <property type="gene ID" value="PS1159_v2.g11932"/>
</dbReference>
<sequence length="344" mass="38545">MNYFSLKKCYIQQRTSINSNISNDLGSLKWQMQFLIFFLFATSLAQSQAADSSFKWGYTESDGPQTWGGICAEGFRQSPVDIQPADVDFVHISKVHFVHYHRAGTINIKNNGLSVTVSGFEKWGENQPYVFGGGLQHKYKLVQFHIHWAQDHEDGSEHTLGTLHYPAEVHFVHIKEGNSLNQSMHESDGIAVIGAFLTLGVDSAPLAMLDNAFKTMHSPSSKGKDAIVHGYRPRSLLPTQTEAFYRYEGSLTTPGCQESVIWTILAEPISMTESQLRSLRRIREVMDIPSDHNVRPVQPLNGRRISFRPSSFDRFHLCGSAAASTIAVTTATISIFIFAFFFAF</sequence>
<evidence type="ECO:0000313" key="2">
    <source>
        <dbReference type="WBParaSite" id="PS1159_v2.g11932.t1"/>
    </source>
</evidence>
<proteinExistence type="predicted"/>
<reference evidence="2" key="1">
    <citation type="submission" date="2022-11" db="UniProtKB">
        <authorList>
            <consortium name="WormBaseParasite"/>
        </authorList>
    </citation>
    <scope>IDENTIFICATION</scope>
</reference>